<sequence>MLGYSPERNDRYLLHAAASLLFSACASVRPALRAAAGQA</sequence>
<protein>
    <submittedName>
        <fullName evidence="1">Uncharacterized protein</fullName>
    </submittedName>
</protein>
<comment type="caution">
    <text evidence="1">The sequence shown here is derived from an EMBL/GenBank/DDBJ whole genome shotgun (WGS) entry which is preliminary data.</text>
</comment>
<dbReference type="EMBL" id="NFEZ01000004">
    <property type="protein sequence ID" value="PLT44494.1"/>
    <property type="molecule type" value="Genomic_DNA"/>
</dbReference>
<proteinExistence type="predicted"/>
<evidence type="ECO:0000313" key="2">
    <source>
        <dbReference type="Proteomes" id="UP000234789"/>
    </source>
</evidence>
<name>A0A2N5N2D8_9BACL</name>
<dbReference type="AlphaFoldDB" id="A0A2N5N2D8"/>
<reference evidence="1 2" key="1">
    <citation type="submission" date="2017-05" db="EMBL/GenBank/DDBJ databases">
        <title>Functional genome analysis of Paenibacillus pasadenensis strain R16: insights on endophytic life style and antifungal activity.</title>
        <authorList>
            <person name="Passera A."/>
            <person name="Marcolungo L."/>
            <person name="Casati P."/>
            <person name="Brasca M."/>
            <person name="Quaglino F."/>
            <person name="Delledonne M."/>
        </authorList>
    </citation>
    <scope>NUCLEOTIDE SEQUENCE [LARGE SCALE GENOMIC DNA]</scope>
    <source>
        <strain evidence="1 2">R16</strain>
    </source>
</reference>
<accession>A0A2N5N2D8</accession>
<gene>
    <name evidence="1" type="ORF">B8V81_2925</name>
</gene>
<keyword evidence="2" id="KW-1185">Reference proteome</keyword>
<dbReference type="Proteomes" id="UP000234789">
    <property type="component" value="Unassembled WGS sequence"/>
</dbReference>
<evidence type="ECO:0000313" key="1">
    <source>
        <dbReference type="EMBL" id="PLT44494.1"/>
    </source>
</evidence>
<organism evidence="1 2">
    <name type="scientific">Paenibacillus pasadenensis</name>
    <dbReference type="NCBI Taxonomy" id="217090"/>
    <lineage>
        <taxon>Bacteria</taxon>
        <taxon>Bacillati</taxon>
        <taxon>Bacillota</taxon>
        <taxon>Bacilli</taxon>
        <taxon>Bacillales</taxon>
        <taxon>Paenibacillaceae</taxon>
        <taxon>Paenibacillus</taxon>
    </lineage>
</organism>